<keyword evidence="1" id="KW-0472">Membrane</keyword>
<dbReference type="PANTHER" id="PTHR36435:SF1">
    <property type="entry name" value="CAAX AMINO TERMINAL PROTEASE FAMILY PROTEIN"/>
    <property type="match status" value="1"/>
</dbReference>
<feature type="transmembrane region" description="Helical" evidence="1">
    <location>
        <begin position="149"/>
        <end position="170"/>
    </location>
</feature>
<feature type="transmembrane region" description="Helical" evidence="1">
    <location>
        <begin position="236"/>
        <end position="256"/>
    </location>
</feature>
<feature type="transmembrane region" description="Helical" evidence="1">
    <location>
        <begin position="191"/>
        <end position="209"/>
    </location>
</feature>
<dbReference type="GO" id="GO:0080120">
    <property type="term" value="P:CAAX-box protein maturation"/>
    <property type="evidence" value="ECO:0007669"/>
    <property type="project" value="UniProtKB-ARBA"/>
</dbReference>
<feature type="transmembrane region" description="Helical" evidence="1">
    <location>
        <begin position="277"/>
        <end position="309"/>
    </location>
</feature>
<protein>
    <recommendedName>
        <fullName evidence="2">CAAX prenyl protease 2/Lysostaphin resistance protein A-like domain-containing protein</fullName>
    </recommendedName>
</protein>
<organism evidence="3 4">
    <name type="scientific">Bifidobacterium xylocopae</name>
    <dbReference type="NCBI Taxonomy" id="2493119"/>
    <lineage>
        <taxon>Bacteria</taxon>
        <taxon>Bacillati</taxon>
        <taxon>Actinomycetota</taxon>
        <taxon>Actinomycetes</taxon>
        <taxon>Bifidobacteriales</taxon>
        <taxon>Bifidobacteriaceae</taxon>
        <taxon>Bifidobacterium</taxon>
    </lineage>
</organism>
<dbReference type="AlphaFoldDB" id="A0A366KDA0"/>
<dbReference type="InterPro" id="IPR052710">
    <property type="entry name" value="CAAX_protease"/>
</dbReference>
<dbReference type="InterPro" id="IPR003675">
    <property type="entry name" value="Rce1/LyrA-like_dom"/>
</dbReference>
<dbReference type="Pfam" id="PF02517">
    <property type="entry name" value="Rce1-like"/>
    <property type="match status" value="1"/>
</dbReference>
<dbReference type="PANTHER" id="PTHR36435">
    <property type="entry name" value="SLR1288 PROTEIN"/>
    <property type="match status" value="1"/>
</dbReference>
<sequence>MFLKAYAAPAVALSPEGPGPMGCDPVIGPHGVYLKRGVWQAAGQLCPGFGMRGRMKGRHAIGGGGHPRSGPRHAPVPVASGPWGRRQALSRQALSGLREAVGTQSVFIFLYMVAMQLVGYSVGVILIAVQGLPAGGGISFERTVANLDGWRMAELYLLSTTVAFVFMILYRRRQIADPGPGGVFRRSSRPMTFPVLLTALLLVLAAQSLSKLYDFGLIRTVGRLGETVGEGGDMSLLWPTSAALPMLLYSCLWGPVVEETVFRGAVLGALKRYGRGFAIVTTSFLFALLHGNLSQSVFAFGLGLVLGFVGCEYSLIWPIGLHVASNLAAFYLPNLVRQSLAGYGLRGAALQTGAVCFWALIAVLGALVLVCWRHRLAAFLRADRSAPNIYASWGGFWFLLVSGVQAVLIVWRLVH</sequence>
<evidence type="ECO:0000313" key="3">
    <source>
        <dbReference type="EMBL" id="RBP99725.1"/>
    </source>
</evidence>
<keyword evidence="1" id="KW-1133">Transmembrane helix</keyword>
<feature type="transmembrane region" description="Helical" evidence="1">
    <location>
        <begin position="390"/>
        <end position="414"/>
    </location>
</feature>
<gene>
    <name evidence="3" type="ORF">CRD59_01365</name>
</gene>
<evidence type="ECO:0000259" key="2">
    <source>
        <dbReference type="Pfam" id="PF02517"/>
    </source>
</evidence>
<feature type="transmembrane region" description="Helical" evidence="1">
    <location>
        <begin position="106"/>
        <end position="129"/>
    </location>
</feature>
<evidence type="ECO:0000256" key="1">
    <source>
        <dbReference type="SAM" id="Phobius"/>
    </source>
</evidence>
<keyword evidence="1" id="KW-0812">Transmembrane</keyword>
<reference evidence="3 4" key="1">
    <citation type="submission" date="2017-10" db="EMBL/GenBank/DDBJ databases">
        <title>Bifidobacterium xylocopum sp. nov. and Bifidobacterium aemilianum sp. nov., from the carpenter bee (Xylocopa violacea) digestive tract.</title>
        <authorList>
            <person name="Alberoni D."/>
            <person name="Baffoni L."/>
            <person name="Di Gioia D."/>
            <person name="Gaggia F."/>
            <person name="Biavati B."/>
        </authorList>
    </citation>
    <scope>NUCLEOTIDE SEQUENCE [LARGE SCALE GENOMIC DNA]</scope>
    <source>
        <strain evidence="3 4">XV2</strain>
    </source>
</reference>
<feature type="domain" description="CAAX prenyl protease 2/Lysostaphin resistance protein A-like" evidence="2">
    <location>
        <begin position="242"/>
        <end position="327"/>
    </location>
</feature>
<name>A0A366KDA0_9BIFI</name>
<dbReference type="Proteomes" id="UP000252345">
    <property type="component" value="Unassembled WGS sequence"/>
</dbReference>
<dbReference type="GO" id="GO:0004175">
    <property type="term" value="F:endopeptidase activity"/>
    <property type="evidence" value="ECO:0007669"/>
    <property type="project" value="UniProtKB-ARBA"/>
</dbReference>
<comment type="caution">
    <text evidence="3">The sequence shown here is derived from an EMBL/GenBank/DDBJ whole genome shotgun (WGS) entry which is preliminary data.</text>
</comment>
<proteinExistence type="predicted"/>
<keyword evidence="4" id="KW-1185">Reference proteome</keyword>
<feature type="transmembrane region" description="Helical" evidence="1">
    <location>
        <begin position="315"/>
        <end position="336"/>
    </location>
</feature>
<dbReference type="EMBL" id="PDCH01000002">
    <property type="protein sequence ID" value="RBP99725.1"/>
    <property type="molecule type" value="Genomic_DNA"/>
</dbReference>
<evidence type="ECO:0000313" key="4">
    <source>
        <dbReference type="Proteomes" id="UP000252345"/>
    </source>
</evidence>
<accession>A0A366KDA0</accession>
<feature type="transmembrane region" description="Helical" evidence="1">
    <location>
        <begin position="348"/>
        <end position="370"/>
    </location>
</feature>